<evidence type="ECO:0000259" key="4">
    <source>
        <dbReference type="Pfam" id="PF16640"/>
    </source>
</evidence>
<dbReference type="InterPro" id="IPR013783">
    <property type="entry name" value="Ig-like_fold"/>
</dbReference>
<dbReference type="Pfam" id="PF16640">
    <property type="entry name" value="Big_3_5"/>
    <property type="match status" value="2"/>
</dbReference>
<dbReference type="GO" id="GO:0005975">
    <property type="term" value="P:carbohydrate metabolic process"/>
    <property type="evidence" value="ECO:0007669"/>
    <property type="project" value="UniProtKB-ARBA"/>
</dbReference>
<sequence length="1129" mass="115422">MPSGMAPSNVWPDGPRADTTQRNRNMRRHMSARRASAGAIALALGLGALPVAVVAGTSASAITTPVGADSASWNINDARRPGIDTGSIRNISNSNVEAFGSIFAQVSGGEEPRMNGQMLRGFGLTATSGTTYTSSASVRLGDILVTRKLSLDTTTNIATFFDTFTNTATADRVVDVSFGGALGYGTANSAASILATSSGDQVIDGTDSWTLSQAAGGSNRRAVGVVVGDAGSDRVGNQQRDPFTTDYVTTGSAANYPGFVESLDIAPGETQSLLRYVVVGDRNDTTTIAANTAALAASPVVSALTLDELCTVSNWDVTALLGATGCAGTEPLVLPPAEDEAPAVTDVAYDVTGKTITELQAAMRAGEVTSVEITQAYLDRINAYDTGSLGFKAFISVADNAIEQAEAADVARKNGADSDLLGIPIALKDLYDTKDQITTGGTRALKDWQPATDAFQVAALRDAGAVLIGKTNLSEFANSGSFSESGFQQTWNGLYPSKSSFGSSGGSATALAADFAAGAMGSQTGVSLYAPSTGASIAAFRGTDGLTSTSGVMPLTWAQDYAGPMAKSVSDLAVLLDATATQETGNNPDDILTSRVDNSKRPTEWKTALDSGALQGKRIGYSPTAFQSAIFTDDTTGPETFEAIQEIFEAAGATLVPMTGAPSTSGTGINPVGSGGAEGWERYIEENPGFPFATPKGLLESKDNLPYNVSSNYTSVGMDDANTDLYLQRRDVYKERVADWMDTGAADTEPVDAVVYPGFISEVGNNDASSAALSSDRATGVLTSNFGVPTVILPITTTSAGYSNSVQIVGRAWDDASILGYGYAAEQQSKAALHTQYAPALQYSGPADSIVSLSLSSTSTAFGTPAKATIKVVSARTATGNVTVNVDGASVTGALVNGEATVTLPSTLTVGTHLVEASYAGTQKVAAGSAAAQLAVTASDSSIAISAAKSSLTYGTAASVTLAATTASGKPLAGTAIVYDGAKVITEVTIPATGKATLKVPGLTVGKHSLTARLLPGASNGAARTATSAVVTVAKAAAKVTLKVAKKTTTKKRLKATITVKASGLKTVTGKVTVRVNGKKVKTVALKNGKISVKLPKLKKGKAKVRVTYAGSATTKVAKSAIKKVAVKK</sequence>
<dbReference type="PANTHER" id="PTHR42678:SF34">
    <property type="entry name" value="OS04G0183300 PROTEIN"/>
    <property type="match status" value="1"/>
</dbReference>
<evidence type="ECO:0000313" key="5">
    <source>
        <dbReference type="EMBL" id="TQK76577.1"/>
    </source>
</evidence>
<feature type="domain" description="Bacterial Ig-like" evidence="4">
    <location>
        <begin position="854"/>
        <end position="936"/>
    </location>
</feature>
<dbReference type="Gene3D" id="2.60.40.10">
    <property type="entry name" value="Immunoglobulins"/>
    <property type="match status" value="3"/>
</dbReference>
<feature type="region of interest" description="Disordered" evidence="1">
    <location>
        <begin position="1"/>
        <end position="31"/>
    </location>
</feature>
<evidence type="ECO:0000259" key="2">
    <source>
        <dbReference type="Pfam" id="PF01425"/>
    </source>
</evidence>
<dbReference type="PANTHER" id="PTHR42678">
    <property type="entry name" value="AMIDASE"/>
    <property type="match status" value="1"/>
</dbReference>
<feature type="domain" description="Amidase" evidence="2">
    <location>
        <begin position="372"/>
        <end position="819"/>
    </location>
</feature>
<dbReference type="InterPro" id="IPR023631">
    <property type="entry name" value="Amidase_dom"/>
</dbReference>
<keyword evidence="6" id="KW-1185">Reference proteome</keyword>
<dbReference type="GO" id="GO:0016740">
    <property type="term" value="F:transferase activity"/>
    <property type="evidence" value="ECO:0007669"/>
    <property type="project" value="UniProtKB-KW"/>
</dbReference>
<dbReference type="SUPFAM" id="SSF75304">
    <property type="entry name" value="Amidase signature (AS) enzymes"/>
    <property type="match status" value="1"/>
</dbReference>
<feature type="domain" description="IPT/TIG" evidence="3">
    <location>
        <begin position="1056"/>
        <end position="1112"/>
    </location>
</feature>
<comment type="caution">
    <text evidence="5">The sequence shown here is derived from an EMBL/GenBank/DDBJ whole genome shotgun (WGS) entry which is preliminary data.</text>
</comment>
<dbReference type="InterPro" id="IPR032109">
    <property type="entry name" value="Big_3_5"/>
</dbReference>
<dbReference type="Proteomes" id="UP000316181">
    <property type="component" value="Unassembled WGS sequence"/>
</dbReference>
<dbReference type="AlphaFoldDB" id="A0A542SQV0"/>
<dbReference type="OrthoDB" id="182039at2"/>
<dbReference type="EMBL" id="VFNV01000001">
    <property type="protein sequence ID" value="TQK76577.1"/>
    <property type="molecule type" value="Genomic_DNA"/>
</dbReference>
<dbReference type="InterPro" id="IPR002909">
    <property type="entry name" value="IPT_dom"/>
</dbReference>
<name>A0A542SQV0_9MICO</name>
<keyword evidence="5" id="KW-0808">Transferase</keyword>
<reference evidence="5 6" key="1">
    <citation type="submission" date="2019-06" db="EMBL/GenBank/DDBJ databases">
        <title>Sequencing the genomes of 1000 actinobacteria strains.</title>
        <authorList>
            <person name="Klenk H.-P."/>
        </authorList>
    </citation>
    <scope>NUCLEOTIDE SEQUENCE [LARGE SCALE GENOMIC DNA]</scope>
    <source>
        <strain evidence="5 6">DSM 10596</strain>
    </source>
</reference>
<protein>
    <submittedName>
        <fullName evidence="5">Asp-tRNA(Asn)/Glu-tRNA(Gln) amidotransferase A subunit family amidase</fullName>
    </submittedName>
</protein>
<dbReference type="Gene3D" id="3.90.1300.10">
    <property type="entry name" value="Amidase signature (AS) domain"/>
    <property type="match status" value="1"/>
</dbReference>
<evidence type="ECO:0000313" key="6">
    <source>
        <dbReference type="Proteomes" id="UP000316181"/>
    </source>
</evidence>
<proteinExistence type="predicted"/>
<organism evidence="5 6">
    <name type="scientific">Rarobacter incanus</name>
    <dbReference type="NCBI Taxonomy" id="153494"/>
    <lineage>
        <taxon>Bacteria</taxon>
        <taxon>Bacillati</taxon>
        <taxon>Actinomycetota</taxon>
        <taxon>Actinomycetes</taxon>
        <taxon>Micrococcales</taxon>
        <taxon>Rarobacteraceae</taxon>
        <taxon>Rarobacter</taxon>
    </lineage>
</organism>
<dbReference type="Pfam" id="PF01425">
    <property type="entry name" value="Amidase"/>
    <property type="match status" value="1"/>
</dbReference>
<dbReference type="InterPro" id="IPR036928">
    <property type="entry name" value="AS_sf"/>
</dbReference>
<dbReference type="Pfam" id="PF01833">
    <property type="entry name" value="TIG"/>
    <property type="match status" value="1"/>
</dbReference>
<evidence type="ECO:0000259" key="3">
    <source>
        <dbReference type="Pfam" id="PF01833"/>
    </source>
</evidence>
<evidence type="ECO:0000256" key="1">
    <source>
        <dbReference type="SAM" id="MobiDB-lite"/>
    </source>
</evidence>
<accession>A0A542SQV0</accession>
<gene>
    <name evidence="5" type="ORF">FB389_1261</name>
</gene>
<feature type="domain" description="Bacterial Ig-like" evidence="4">
    <location>
        <begin position="946"/>
        <end position="1034"/>
    </location>
</feature>